<feature type="compositionally biased region" description="Basic and acidic residues" evidence="3">
    <location>
        <begin position="7"/>
        <end position="24"/>
    </location>
</feature>
<dbReference type="Pfam" id="PF04082">
    <property type="entry name" value="Fungal_trans"/>
    <property type="match status" value="1"/>
</dbReference>
<sequence>MPPQKRSSGDSEPARGADRAASDPKRRRVSLACDACRIAREKCDGERPRCGRCVSQNRSCSYTPTSKKRGIQSGYLRAIELSLAWLLESVPDCEEALYRLLVKDGGKDGVSVLVSKGRSSSRLQKQWSKCRVHQEIETLLCQGGTQKEDTSAAGNSDTDASNMEESSNETRQQPGEYHGMTTTSLGSLGTCSSLKESSRAQHRALKLPSNYRHLLDIYFAYTHCWFPILDRDDVFATADTCASLASSAYGHTRESKNISSTDLAVLWSALAIATLQDAHSSAPTMSEEVMSPAEIFAVARRLVPQEEDQLDISDIQALLLHAIILVGRENMLGASVIAGKAVRLISYMRSSRLSPTHSEVQRSTLERLAAACNVVEALTSMCIGQPSYLLDIDNLRANGLPRDGSESTDTFSPVYGFGKMSPSSDSVRPQTAHSLVALDQLSRFAQILSSHAAGKLQKDCSVKAVTVGDLVSSLNPQFGFCNSVIAGEAPPMLPSAFLVQAMFLATTVELVPGQRSSLISNFLEVVESSISNFGACGTPPITVALFTLVQQKGAIGEMRTSEANRWNAALNAIKAVWLQDETAKSTICISPETSTTNNSSWARNLGSESSRRSGGLGQRTRNSQEALTESFSQGYGFLPADMETTTGDNLYPANQHKCSPAQLPPHLGMLFSPVSGITAQPVGHDLQAADSQTDGVDYDAIFEELGHIDYAESIGMDPQFMMNLGFAPGCTLEEMFQAESRIL</sequence>
<evidence type="ECO:0000313" key="5">
    <source>
        <dbReference type="EMBL" id="EGR46605.1"/>
    </source>
</evidence>
<dbReference type="AlphaFoldDB" id="G0RQ61"/>
<dbReference type="PROSITE" id="PS50048">
    <property type="entry name" value="ZN2_CY6_FUNGAL_2"/>
    <property type="match status" value="1"/>
</dbReference>
<dbReference type="Proteomes" id="UP000008984">
    <property type="component" value="Unassembled WGS sequence"/>
</dbReference>
<name>G0RQ61_HYPJQ</name>
<keyword evidence="6" id="KW-1185">Reference proteome</keyword>
<feature type="compositionally biased region" description="Polar residues" evidence="3">
    <location>
        <begin position="589"/>
        <end position="602"/>
    </location>
</feature>
<dbReference type="PANTHER" id="PTHR47655">
    <property type="entry name" value="QUINIC ACID UTILIZATION ACTIVATOR"/>
    <property type="match status" value="1"/>
</dbReference>
<keyword evidence="1" id="KW-0479">Metal-binding</keyword>
<dbReference type="RefSeq" id="XP_006967491.1">
    <property type="nucleotide sequence ID" value="XM_006967429.1"/>
</dbReference>
<gene>
    <name evidence="5" type="ORF">TRIREDRAFT_65854</name>
</gene>
<dbReference type="GO" id="GO:0006351">
    <property type="term" value="P:DNA-templated transcription"/>
    <property type="evidence" value="ECO:0007669"/>
    <property type="project" value="InterPro"/>
</dbReference>
<dbReference type="STRING" id="431241.G0RQ61"/>
<dbReference type="InterPro" id="IPR007219">
    <property type="entry name" value="XnlR_reg_dom"/>
</dbReference>
<feature type="compositionally biased region" description="Polar residues" evidence="3">
    <location>
        <begin position="152"/>
        <end position="173"/>
    </location>
</feature>
<dbReference type="CDD" id="cd00067">
    <property type="entry name" value="GAL4"/>
    <property type="match status" value="1"/>
</dbReference>
<protein>
    <submittedName>
        <fullName evidence="5">Predicted protein</fullName>
    </submittedName>
</protein>
<dbReference type="Gene3D" id="4.10.240.10">
    <property type="entry name" value="Zn(2)-C6 fungal-type DNA-binding domain"/>
    <property type="match status" value="1"/>
</dbReference>
<keyword evidence="2" id="KW-0539">Nucleus</keyword>
<feature type="region of interest" description="Disordered" evidence="3">
    <location>
        <begin position="589"/>
        <end position="625"/>
    </location>
</feature>
<accession>G0RQ61</accession>
<feature type="domain" description="Zn(2)-C6 fungal-type" evidence="4">
    <location>
        <begin position="32"/>
        <end position="62"/>
    </location>
</feature>
<dbReference type="eggNOG" id="ENOG502S3FG">
    <property type="taxonomic scope" value="Eukaryota"/>
</dbReference>
<organism evidence="6">
    <name type="scientific">Hypocrea jecorina (strain QM6a)</name>
    <name type="common">Trichoderma reesei</name>
    <dbReference type="NCBI Taxonomy" id="431241"/>
    <lineage>
        <taxon>Eukaryota</taxon>
        <taxon>Fungi</taxon>
        <taxon>Dikarya</taxon>
        <taxon>Ascomycota</taxon>
        <taxon>Pezizomycotina</taxon>
        <taxon>Sordariomycetes</taxon>
        <taxon>Hypocreomycetidae</taxon>
        <taxon>Hypocreales</taxon>
        <taxon>Hypocreaceae</taxon>
        <taxon>Trichoderma</taxon>
    </lineage>
</organism>
<dbReference type="GO" id="GO:0003677">
    <property type="term" value="F:DNA binding"/>
    <property type="evidence" value="ECO:0007669"/>
    <property type="project" value="InterPro"/>
</dbReference>
<dbReference type="OrthoDB" id="3364175at2759"/>
<dbReference type="CDD" id="cd12148">
    <property type="entry name" value="fungal_TF_MHR"/>
    <property type="match status" value="1"/>
</dbReference>
<dbReference type="PANTHER" id="PTHR47655:SF2">
    <property type="entry name" value="QUINIC ACID UTILIZATION ACTIVATOR"/>
    <property type="match status" value="1"/>
</dbReference>
<reference evidence="5 6" key="1">
    <citation type="journal article" date="2008" name="Nat. Biotechnol.">
        <title>Genome sequencing and analysis of the biomass-degrading fungus Trichoderma reesei (syn. Hypocrea jecorina).</title>
        <authorList>
            <person name="Martinez D."/>
            <person name="Berka R.M."/>
            <person name="Henrissat B."/>
            <person name="Saloheimo M."/>
            <person name="Arvas M."/>
            <person name="Baker S.E."/>
            <person name="Chapman J."/>
            <person name="Chertkov O."/>
            <person name="Coutinho P.M."/>
            <person name="Cullen D."/>
            <person name="Danchin E.G."/>
            <person name="Grigoriev I.V."/>
            <person name="Harris P."/>
            <person name="Jackson M."/>
            <person name="Kubicek C.P."/>
            <person name="Han C.S."/>
            <person name="Ho I."/>
            <person name="Larrondo L.F."/>
            <person name="de Leon A.L."/>
            <person name="Magnuson J.K."/>
            <person name="Merino S."/>
            <person name="Misra M."/>
            <person name="Nelson B."/>
            <person name="Putnam N."/>
            <person name="Robbertse B."/>
            <person name="Salamov A.A."/>
            <person name="Schmoll M."/>
            <person name="Terry A."/>
            <person name="Thayer N."/>
            <person name="Westerholm-Parvinen A."/>
            <person name="Schoch C.L."/>
            <person name="Yao J."/>
            <person name="Barabote R."/>
            <person name="Nelson M.A."/>
            <person name="Detter C."/>
            <person name="Bruce D."/>
            <person name="Kuske C.R."/>
            <person name="Xie G."/>
            <person name="Richardson P."/>
            <person name="Rokhsar D.S."/>
            <person name="Lucas S.M."/>
            <person name="Rubin E.M."/>
            <person name="Dunn-Coleman N."/>
            <person name="Ward M."/>
            <person name="Brettin T.S."/>
        </authorList>
    </citation>
    <scope>NUCLEOTIDE SEQUENCE [LARGE SCALE GENOMIC DNA]</scope>
    <source>
        <strain evidence="5 6">QM6a</strain>
    </source>
</reference>
<evidence type="ECO:0000259" key="4">
    <source>
        <dbReference type="PROSITE" id="PS50048"/>
    </source>
</evidence>
<dbReference type="PROSITE" id="PS00463">
    <property type="entry name" value="ZN2_CY6_FUNGAL_1"/>
    <property type="match status" value="1"/>
</dbReference>
<dbReference type="SMART" id="SM00066">
    <property type="entry name" value="GAL4"/>
    <property type="match status" value="1"/>
</dbReference>
<dbReference type="HOGENOM" id="CLU_007607_0_0_1"/>
<dbReference type="EMBL" id="GL985072">
    <property type="protein sequence ID" value="EGR46605.1"/>
    <property type="molecule type" value="Genomic_DNA"/>
</dbReference>
<dbReference type="Pfam" id="PF00172">
    <property type="entry name" value="Zn_clus"/>
    <property type="match status" value="1"/>
</dbReference>
<dbReference type="GO" id="GO:0008270">
    <property type="term" value="F:zinc ion binding"/>
    <property type="evidence" value="ECO:0007669"/>
    <property type="project" value="InterPro"/>
</dbReference>
<dbReference type="VEuPathDB" id="FungiDB:TRIREDRAFT_65854"/>
<feature type="region of interest" description="Disordered" evidence="3">
    <location>
        <begin position="1"/>
        <end position="28"/>
    </location>
</feature>
<dbReference type="InterPro" id="IPR052783">
    <property type="entry name" value="Metabolic/Drug-Res_Regulator"/>
</dbReference>
<dbReference type="KEGG" id="tre:TRIREDRAFT_65854"/>
<dbReference type="GeneID" id="18487366"/>
<feature type="region of interest" description="Disordered" evidence="3">
    <location>
        <begin position="146"/>
        <end position="179"/>
    </location>
</feature>
<proteinExistence type="predicted"/>
<evidence type="ECO:0000256" key="1">
    <source>
        <dbReference type="ARBA" id="ARBA00022723"/>
    </source>
</evidence>
<dbReference type="InterPro" id="IPR001138">
    <property type="entry name" value="Zn2Cys6_DnaBD"/>
</dbReference>
<dbReference type="InterPro" id="IPR036864">
    <property type="entry name" value="Zn2-C6_fun-type_DNA-bd_sf"/>
</dbReference>
<dbReference type="SUPFAM" id="SSF57701">
    <property type="entry name" value="Zn2/Cys6 DNA-binding domain"/>
    <property type="match status" value="1"/>
</dbReference>
<dbReference type="GO" id="GO:0045944">
    <property type="term" value="P:positive regulation of transcription by RNA polymerase II"/>
    <property type="evidence" value="ECO:0007669"/>
    <property type="project" value="TreeGrafter"/>
</dbReference>
<dbReference type="GO" id="GO:0000981">
    <property type="term" value="F:DNA-binding transcription factor activity, RNA polymerase II-specific"/>
    <property type="evidence" value="ECO:0007669"/>
    <property type="project" value="InterPro"/>
</dbReference>
<evidence type="ECO:0000256" key="3">
    <source>
        <dbReference type="SAM" id="MobiDB-lite"/>
    </source>
</evidence>
<evidence type="ECO:0000256" key="2">
    <source>
        <dbReference type="ARBA" id="ARBA00023242"/>
    </source>
</evidence>
<evidence type="ECO:0000313" key="6">
    <source>
        <dbReference type="Proteomes" id="UP000008984"/>
    </source>
</evidence>